<feature type="non-terminal residue" evidence="1">
    <location>
        <position position="102"/>
    </location>
</feature>
<gene>
    <name evidence="1" type="ORF">g.44721</name>
</gene>
<accession>A0A1B6DYR3</accession>
<protein>
    <submittedName>
        <fullName evidence="1">Uncharacterized protein</fullName>
    </submittedName>
</protein>
<feature type="non-terminal residue" evidence="1">
    <location>
        <position position="1"/>
    </location>
</feature>
<evidence type="ECO:0000313" key="1">
    <source>
        <dbReference type="EMBL" id="JAS30816.1"/>
    </source>
</evidence>
<reference evidence="1" key="1">
    <citation type="submission" date="2015-12" db="EMBL/GenBank/DDBJ databases">
        <title>De novo transcriptome assembly of four potential Pierce s Disease insect vectors from Arizona vineyards.</title>
        <authorList>
            <person name="Tassone E.E."/>
        </authorList>
    </citation>
    <scope>NUCLEOTIDE SEQUENCE</scope>
</reference>
<sequence length="102" mass="11461">KNKEIWKWLLDDEYVEENTFYPEESPVNSEVQASSSDTSLDSAGALVTFRPVFSSSNSLFPVCSRTSSISWFSRNKTSVHSSNKSVSWPSDYVQYVPPSPSL</sequence>
<dbReference type="EMBL" id="GEDC01006482">
    <property type="protein sequence ID" value="JAS30816.1"/>
    <property type="molecule type" value="Transcribed_RNA"/>
</dbReference>
<proteinExistence type="predicted"/>
<organism evidence="1">
    <name type="scientific">Clastoptera arizonana</name>
    <name type="common">Arizona spittle bug</name>
    <dbReference type="NCBI Taxonomy" id="38151"/>
    <lineage>
        <taxon>Eukaryota</taxon>
        <taxon>Metazoa</taxon>
        <taxon>Ecdysozoa</taxon>
        <taxon>Arthropoda</taxon>
        <taxon>Hexapoda</taxon>
        <taxon>Insecta</taxon>
        <taxon>Pterygota</taxon>
        <taxon>Neoptera</taxon>
        <taxon>Paraneoptera</taxon>
        <taxon>Hemiptera</taxon>
        <taxon>Auchenorrhyncha</taxon>
        <taxon>Cercopoidea</taxon>
        <taxon>Clastopteridae</taxon>
        <taxon>Clastoptera</taxon>
    </lineage>
</organism>
<dbReference type="AlphaFoldDB" id="A0A1B6DYR3"/>
<name>A0A1B6DYR3_9HEMI</name>